<dbReference type="Gene3D" id="2.60.40.1120">
    <property type="entry name" value="Carboxypeptidase-like, regulatory domain"/>
    <property type="match status" value="1"/>
</dbReference>
<dbReference type="RefSeq" id="WP_187595157.1">
    <property type="nucleotide sequence ID" value="NZ_CP060723.1"/>
</dbReference>
<feature type="signal peptide" evidence="10">
    <location>
        <begin position="1"/>
        <end position="22"/>
    </location>
</feature>
<organism evidence="13 14">
    <name type="scientific">Pedobacter roseus</name>
    <dbReference type="NCBI Taxonomy" id="336820"/>
    <lineage>
        <taxon>Bacteria</taxon>
        <taxon>Pseudomonadati</taxon>
        <taxon>Bacteroidota</taxon>
        <taxon>Sphingobacteriia</taxon>
        <taxon>Sphingobacteriales</taxon>
        <taxon>Sphingobacteriaceae</taxon>
        <taxon>Pedobacter</taxon>
    </lineage>
</organism>
<evidence type="ECO:0000256" key="9">
    <source>
        <dbReference type="RuleBase" id="RU003357"/>
    </source>
</evidence>
<dbReference type="NCBIfam" id="TIGR04056">
    <property type="entry name" value="OMP_RagA_SusC"/>
    <property type="match status" value="1"/>
</dbReference>
<keyword evidence="14" id="KW-1185">Reference proteome</keyword>
<evidence type="ECO:0000259" key="11">
    <source>
        <dbReference type="Pfam" id="PF00593"/>
    </source>
</evidence>
<feature type="domain" description="TonB-dependent receptor plug" evidence="12">
    <location>
        <begin position="118"/>
        <end position="227"/>
    </location>
</feature>
<comment type="subcellular location">
    <subcellularLocation>
        <location evidence="1 8">Cell outer membrane</location>
        <topology evidence="1 8">Multi-pass membrane protein</topology>
    </subcellularLocation>
</comment>
<sequence length="1041" mass="114381">MKKIIKTIILFVALMVCNRTFAQTSKTITGTVGDGNGPIPAATIFEKEFTSNGVSTDEKGRFTLKLRGSQAVIVVKSVGYLSQEINVSAKSSISVILKDDAKGLEDVVVLGVGQSAKKITVTGAVSSISGEKIRQSPSASLQNSLAGRLPGFFSQQRSGQPGNDGAAFQIRGISTYAGGTTPLVIVDDVEVSADQISSIDNNEVESVTILKDASTTAVYGIRGANGVVIITTRRGQSGKPALNVKNESGLQMPTQRPVVNSGYTTLNLFRERLAGLYNNPATLYPNFFSGDNLQHYLTNDDPYNHPNVNWWDEVIKKVSLQNKINFDISGGTEKVKYFVNLGYLYQGGLFKDFSEGQGYNSNYLYNRYNFRSNVDITPNKNLKIKIDLSGKFGVTNEPNDKPWNNGGTIFQYLWNGELSSFLYPIYWPNGLIASSAATGTKPNPVANLMYSGYNRSYNNNIAAATSANQLLDMVTPGLSANFLVSYTGDYSFTRNLTRASSEILAYSYDPATQKYNPTTPNLYRMGVLSRSTVFNNTRRTTTIRGGLNYNRSFGDHNVSAVALINQTRTNILPVGTTTVTLIDPYNIQGFTGKATYAYKQKYLLDLTAAYNGSDRFSENNRFAWFPAASIGWNISEEKFVKDNLKFISFLKLRASYGITGNDNIGVSSLIYQKSYSTGASGIVFGETPQSYTGIVEPTLSNQNVKWMTVNDLDVGLDAKFFGSKLSLTLDYFNKITKDIFTTPGLVPASFGATLPPYNLGRVHNTGYEVDLTYRDKIGANFEFFVNGNVTYAKNKVLYRDEPAFLYDGLALTGKPVGAVFQYTADGYYESLSDLYNAPRLAASVPLSTLQLGAIKYKDLTGDGIIDANDKQYIGNNNPNYTGGLSFGFSYKGFDVSTLFQGSFDYIINMNRGALAYARPDRVSVPWNLGRWTPVTAGSASFPELSGSAQNGFDGSGNYWSTFWYVQGDYIRWKNFEVGYRIPSSFARKLHVNNIRVYANGYNMGIIYTKIPSFIDPESALTASAGEYPQQRVLNFGIQFGL</sequence>
<dbReference type="AlphaFoldDB" id="A0A7G9QN03"/>
<accession>A0A7G9QN03</accession>
<gene>
    <name evidence="13" type="ORF">H9L23_11895</name>
</gene>
<name>A0A7G9QN03_9SPHI</name>
<evidence type="ECO:0000256" key="5">
    <source>
        <dbReference type="ARBA" id="ARBA00023077"/>
    </source>
</evidence>
<evidence type="ECO:0000256" key="7">
    <source>
        <dbReference type="ARBA" id="ARBA00023237"/>
    </source>
</evidence>
<reference evidence="13 14" key="1">
    <citation type="submission" date="2020-08" db="EMBL/GenBank/DDBJ databases">
        <title>Genome sequence of Pedobacter roseus KACC 11594T.</title>
        <authorList>
            <person name="Hyun D.-W."/>
            <person name="Bae J.-W."/>
        </authorList>
    </citation>
    <scope>NUCLEOTIDE SEQUENCE [LARGE SCALE GENOMIC DNA]</scope>
    <source>
        <strain evidence="13 14">KACC 11594</strain>
    </source>
</reference>
<dbReference type="PROSITE" id="PS52016">
    <property type="entry name" value="TONB_DEPENDENT_REC_3"/>
    <property type="match status" value="1"/>
</dbReference>
<dbReference type="SUPFAM" id="SSF56935">
    <property type="entry name" value="Porins"/>
    <property type="match status" value="1"/>
</dbReference>
<evidence type="ECO:0000256" key="3">
    <source>
        <dbReference type="ARBA" id="ARBA00022452"/>
    </source>
</evidence>
<keyword evidence="13" id="KW-0675">Receptor</keyword>
<evidence type="ECO:0000256" key="2">
    <source>
        <dbReference type="ARBA" id="ARBA00022448"/>
    </source>
</evidence>
<dbReference type="InterPro" id="IPR023997">
    <property type="entry name" value="TonB-dep_OMP_SusC/RagA_CS"/>
</dbReference>
<dbReference type="Pfam" id="PF00593">
    <property type="entry name" value="TonB_dep_Rec_b-barrel"/>
    <property type="match status" value="1"/>
</dbReference>
<evidence type="ECO:0000259" key="12">
    <source>
        <dbReference type="Pfam" id="PF07715"/>
    </source>
</evidence>
<evidence type="ECO:0000256" key="4">
    <source>
        <dbReference type="ARBA" id="ARBA00022692"/>
    </source>
</evidence>
<keyword evidence="4 8" id="KW-0812">Transmembrane</keyword>
<dbReference type="InterPro" id="IPR000531">
    <property type="entry name" value="Beta-barrel_TonB"/>
</dbReference>
<evidence type="ECO:0000256" key="6">
    <source>
        <dbReference type="ARBA" id="ARBA00023136"/>
    </source>
</evidence>
<feature type="domain" description="TonB-dependent receptor-like beta-barrel" evidence="11">
    <location>
        <begin position="449"/>
        <end position="860"/>
    </location>
</feature>
<dbReference type="GO" id="GO:0009279">
    <property type="term" value="C:cell outer membrane"/>
    <property type="evidence" value="ECO:0007669"/>
    <property type="project" value="UniProtKB-SubCell"/>
</dbReference>
<dbReference type="NCBIfam" id="TIGR04057">
    <property type="entry name" value="SusC_RagA_signa"/>
    <property type="match status" value="1"/>
</dbReference>
<dbReference type="Proteomes" id="UP000515806">
    <property type="component" value="Chromosome"/>
</dbReference>
<evidence type="ECO:0000256" key="8">
    <source>
        <dbReference type="PROSITE-ProRule" id="PRU01360"/>
    </source>
</evidence>
<dbReference type="InterPro" id="IPR037066">
    <property type="entry name" value="Plug_dom_sf"/>
</dbReference>
<dbReference type="InterPro" id="IPR036942">
    <property type="entry name" value="Beta-barrel_TonB_sf"/>
</dbReference>
<keyword evidence="6 8" id="KW-0472">Membrane</keyword>
<dbReference type="EMBL" id="CP060723">
    <property type="protein sequence ID" value="QNN44728.1"/>
    <property type="molecule type" value="Genomic_DNA"/>
</dbReference>
<dbReference type="InterPro" id="IPR023996">
    <property type="entry name" value="TonB-dep_OMP_SusC/RagA"/>
</dbReference>
<dbReference type="InterPro" id="IPR012910">
    <property type="entry name" value="Plug_dom"/>
</dbReference>
<dbReference type="Gene3D" id="2.170.130.10">
    <property type="entry name" value="TonB-dependent receptor, plug domain"/>
    <property type="match status" value="1"/>
</dbReference>
<proteinExistence type="inferred from homology"/>
<evidence type="ECO:0000256" key="10">
    <source>
        <dbReference type="SAM" id="SignalP"/>
    </source>
</evidence>
<comment type="similarity">
    <text evidence="8 9">Belongs to the TonB-dependent receptor family.</text>
</comment>
<keyword evidence="7 8" id="KW-0998">Cell outer membrane</keyword>
<dbReference type="SUPFAM" id="SSF49464">
    <property type="entry name" value="Carboxypeptidase regulatory domain-like"/>
    <property type="match status" value="1"/>
</dbReference>
<evidence type="ECO:0000256" key="1">
    <source>
        <dbReference type="ARBA" id="ARBA00004571"/>
    </source>
</evidence>
<dbReference type="Gene3D" id="2.40.170.20">
    <property type="entry name" value="TonB-dependent receptor, beta-barrel domain"/>
    <property type="match status" value="1"/>
</dbReference>
<dbReference type="InterPro" id="IPR008969">
    <property type="entry name" value="CarboxyPept-like_regulatory"/>
</dbReference>
<keyword evidence="2 8" id="KW-0813">Transport</keyword>
<evidence type="ECO:0000313" key="13">
    <source>
        <dbReference type="EMBL" id="QNN44728.1"/>
    </source>
</evidence>
<keyword evidence="3 8" id="KW-1134">Transmembrane beta strand</keyword>
<dbReference type="Pfam" id="PF13715">
    <property type="entry name" value="CarbopepD_reg_2"/>
    <property type="match status" value="1"/>
</dbReference>
<dbReference type="Pfam" id="PF07715">
    <property type="entry name" value="Plug"/>
    <property type="match status" value="1"/>
</dbReference>
<evidence type="ECO:0000313" key="14">
    <source>
        <dbReference type="Proteomes" id="UP000515806"/>
    </source>
</evidence>
<dbReference type="InterPro" id="IPR039426">
    <property type="entry name" value="TonB-dep_rcpt-like"/>
</dbReference>
<protein>
    <submittedName>
        <fullName evidence="13">TonB-dependent receptor</fullName>
    </submittedName>
</protein>
<feature type="chain" id="PRO_5028919391" evidence="10">
    <location>
        <begin position="23"/>
        <end position="1041"/>
    </location>
</feature>
<keyword evidence="10" id="KW-0732">Signal</keyword>
<keyword evidence="5 9" id="KW-0798">TonB box</keyword>
<dbReference type="FunFam" id="2.170.130.10:FF:000003">
    <property type="entry name" value="SusC/RagA family TonB-linked outer membrane protein"/>
    <property type="match status" value="1"/>
</dbReference>
<dbReference type="KEGG" id="proe:H9L23_11895"/>